<organism evidence="6 7">
    <name type="scientific">Parvicella tangerina</name>
    <dbReference type="NCBI Taxonomy" id="2829795"/>
    <lineage>
        <taxon>Bacteria</taxon>
        <taxon>Pseudomonadati</taxon>
        <taxon>Bacteroidota</taxon>
        <taxon>Flavobacteriia</taxon>
        <taxon>Flavobacteriales</taxon>
        <taxon>Parvicellaceae</taxon>
        <taxon>Parvicella</taxon>
    </lineage>
</organism>
<dbReference type="Gene3D" id="3.40.50.300">
    <property type="entry name" value="P-loop containing nucleotide triphosphate hydrolases"/>
    <property type="match status" value="1"/>
</dbReference>
<dbReference type="PIRSF" id="PIRSF028756">
    <property type="entry name" value="PPK2_prd"/>
    <property type="match status" value="1"/>
</dbReference>
<name>A0A916JM08_9FLAO</name>
<dbReference type="EC" id="2.7.4.-" evidence="6"/>
<dbReference type="EMBL" id="OU015584">
    <property type="protein sequence ID" value="CAG5080963.1"/>
    <property type="molecule type" value="Genomic_DNA"/>
</dbReference>
<dbReference type="InterPro" id="IPR016898">
    <property type="entry name" value="Polyphosphate_phosphotransfera"/>
</dbReference>
<evidence type="ECO:0000259" key="5">
    <source>
        <dbReference type="Pfam" id="PF03976"/>
    </source>
</evidence>
<reference evidence="6" key="1">
    <citation type="submission" date="2021-04" db="EMBL/GenBank/DDBJ databases">
        <authorList>
            <person name="Rodrigo-Torres L."/>
            <person name="Arahal R. D."/>
            <person name="Lucena T."/>
        </authorList>
    </citation>
    <scope>NUCLEOTIDE SEQUENCE</scope>
    <source>
        <strain evidence="6">AS29M-1</strain>
    </source>
</reference>
<dbReference type="GO" id="GO:0008976">
    <property type="term" value="F:polyphosphate kinase activity"/>
    <property type="evidence" value="ECO:0007669"/>
    <property type="project" value="InterPro"/>
</dbReference>
<evidence type="ECO:0000256" key="3">
    <source>
        <dbReference type="ARBA" id="ARBA00022777"/>
    </source>
</evidence>
<dbReference type="NCBIfam" id="TIGR03709">
    <property type="entry name" value="PPK2_rel_1"/>
    <property type="match status" value="1"/>
</dbReference>
<dbReference type="InterPro" id="IPR022488">
    <property type="entry name" value="PPK2-related"/>
</dbReference>
<evidence type="ECO:0000256" key="4">
    <source>
        <dbReference type="SAM" id="Coils"/>
    </source>
</evidence>
<evidence type="ECO:0000313" key="6">
    <source>
        <dbReference type="EMBL" id="CAG5080963.1"/>
    </source>
</evidence>
<evidence type="ECO:0000313" key="7">
    <source>
        <dbReference type="Proteomes" id="UP000683507"/>
    </source>
</evidence>
<dbReference type="InterPro" id="IPR022300">
    <property type="entry name" value="PPK2-rel_1"/>
</dbReference>
<gene>
    <name evidence="6" type="ORF">CRYO30217_01497</name>
</gene>
<evidence type="ECO:0000256" key="2">
    <source>
        <dbReference type="ARBA" id="ARBA00022679"/>
    </source>
</evidence>
<feature type="domain" description="Polyphosphate kinase-2-related" evidence="5">
    <location>
        <begin position="15"/>
        <end position="236"/>
    </location>
</feature>
<keyword evidence="3" id="KW-0418">Kinase</keyword>
<keyword evidence="4" id="KW-0175">Coiled coil</keyword>
<dbReference type="Pfam" id="PF03976">
    <property type="entry name" value="PPK2"/>
    <property type="match status" value="1"/>
</dbReference>
<dbReference type="Proteomes" id="UP000683507">
    <property type="component" value="Chromosome"/>
</dbReference>
<feature type="coiled-coil region" evidence="4">
    <location>
        <begin position="16"/>
        <end position="43"/>
    </location>
</feature>
<dbReference type="PANTHER" id="PTHR34383:SF3">
    <property type="entry name" value="POLYPHOSPHATE:AMP PHOSPHOTRANSFERASE"/>
    <property type="match status" value="1"/>
</dbReference>
<proteinExistence type="inferred from homology"/>
<dbReference type="KEGG" id="ptan:CRYO30217_01497"/>
<keyword evidence="2 6" id="KW-0808">Transferase</keyword>
<evidence type="ECO:0000256" key="1">
    <source>
        <dbReference type="ARBA" id="ARBA00009924"/>
    </source>
</evidence>
<protein>
    <submittedName>
        <fullName evidence="6">Polyphosphate:AMP/ADP phosphotransferase</fullName>
        <ecNumber evidence="6">2.7.4.-</ecNumber>
    </submittedName>
</protein>
<dbReference type="GO" id="GO:0006797">
    <property type="term" value="P:polyphosphate metabolic process"/>
    <property type="evidence" value="ECO:0007669"/>
    <property type="project" value="InterPro"/>
</dbReference>
<keyword evidence="7" id="KW-1185">Reference proteome</keyword>
<accession>A0A916JM08</accession>
<comment type="similarity">
    <text evidence="1">Belongs to the polyphosphate kinase 2 (PPK2) family. Class I subfamily.</text>
</comment>
<dbReference type="AlphaFoldDB" id="A0A916JM08"/>
<dbReference type="PANTHER" id="PTHR34383">
    <property type="entry name" value="POLYPHOSPHATE:AMP PHOSPHOTRANSFERASE-RELATED"/>
    <property type="match status" value="1"/>
</dbReference>
<dbReference type="InterPro" id="IPR027417">
    <property type="entry name" value="P-loop_NTPase"/>
</dbReference>
<sequence length="253" mass="30240">MKLSDHPTRLEFDKSRKEIKKENKQLSKDIIELQRKLYAQKEKSLLVIFQGVDASGKDSALRDVFREINPAGCHVFSFKKPTEKEASHDFLWRVHHVCPAKGMIHIFNRSHYEDILVPKVEGYLPDDVIDERFEMMNDFERMLTKNGTTILKFYLHLSKDRQKEKLMKRVNRHDKHYKHSDGDWEVRKKWDQYMEVYEEIFERCNEVPWHIIPSDDNKEKANIIAKIVIEAMEQMDLSFPPLKSKLFTPEYEN</sequence>
<dbReference type="RefSeq" id="WP_258541697.1">
    <property type="nucleotide sequence ID" value="NZ_OU015584.1"/>
</dbReference>
<dbReference type="SUPFAM" id="SSF52540">
    <property type="entry name" value="P-loop containing nucleoside triphosphate hydrolases"/>
    <property type="match status" value="1"/>
</dbReference>